<accession>A0AAW1M0L4</accession>
<protein>
    <submittedName>
        <fullName evidence="3">Uncharacterized protein</fullName>
    </submittedName>
</protein>
<keyword evidence="2" id="KW-0812">Transmembrane</keyword>
<organism evidence="3 4">
    <name type="scientific">Popillia japonica</name>
    <name type="common">Japanese beetle</name>
    <dbReference type="NCBI Taxonomy" id="7064"/>
    <lineage>
        <taxon>Eukaryota</taxon>
        <taxon>Metazoa</taxon>
        <taxon>Ecdysozoa</taxon>
        <taxon>Arthropoda</taxon>
        <taxon>Hexapoda</taxon>
        <taxon>Insecta</taxon>
        <taxon>Pterygota</taxon>
        <taxon>Neoptera</taxon>
        <taxon>Endopterygota</taxon>
        <taxon>Coleoptera</taxon>
        <taxon>Polyphaga</taxon>
        <taxon>Scarabaeiformia</taxon>
        <taxon>Scarabaeidae</taxon>
        <taxon>Rutelinae</taxon>
        <taxon>Popillia</taxon>
    </lineage>
</organism>
<keyword evidence="2" id="KW-0472">Membrane</keyword>
<keyword evidence="2" id="KW-1133">Transmembrane helix</keyword>
<name>A0AAW1M0L4_POPJA</name>
<dbReference type="EMBL" id="JASPKY010000073">
    <property type="protein sequence ID" value="KAK9739556.1"/>
    <property type="molecule type" value="Genomic_DNA"/>
</dbReference>
<gene>
    <name evidence="3" type="ORF">QE152_g8878</name>
</gene>
<evidence type="ECO:0000313" key="3">
    <source>
        <dbReference type="EMBL" id="KAK9739556.1"/>
    </source>
</evidence>
<feature type="compositionally biased region" description="Polar residues" evidence="1">
    <location>
        <begin position="100"/>
        <end position="116"/>
    </location>
</feature>
<keyword evidence="4" id="KW-1185">Reference proteome</keyword>
<dbReference type="AlphaFoldDB" id="A0AAW1M0L4"/>
<evidence type="ECO:0000256" key="1">
    <source>
        <dbReference type="SAM" id="MobiDB-lite"/>
    </source>
</evidence>
<dbReference type="Proteomes" id="UP001458880">
    <property type="component" value="Unassembled WGS sequence"/>
</dbReference>
<feature type="region of interest" description="Disordered" evidence="1">
    <location>
        <begin position="88"/>
        <end position="116"/>
    </location>
</feature>
<feature type="compositionally biased region" description="Low complexity" evidence="1">
    <location>
        <begin position="90"/>
        <end position="99"/>
    </location>
</feature>
<comment type="caution">
    <text evidence="3">The sequence shown here is derived from an EMBL/GenBank/DDBJ whole genome shotgun (WGS) entry which is preliminary data.</text>
</comment>
<proteinExistence type="predicted"/>
<feature type="transmembrane region" description="Helical" evidence="2">
    <location>
        <begin position="20"/>
        <end position="41"/>
    </location>
</feature>
<sequence length="116" mass="12613">MQSSKTVGVLFEAAPKSIMFIKVLIIFVPVIVVDCIMVPIYDTPAKPPCPKDQAVYQNGRGQNGYYGVVYPSGGYQVKDSSNVAYAAPVSSDSSAGESSEVNQEAHPQSYQYDTYY</sequence>
<evidence type="ECO:0000313" key="4">
    <source>
        <dbReference type="Proteomes" id="UP001458880"/>
    </source>
</evidence>
<reference evidence="3 4" key="1">
    <citation type="journal article" date="2024" name="BMC Genomics">
        <title>De novo assembly and annotation of Popillia japonica's genome with initial clues to its potential as an invasive pest.</title>
        <authorList>
            <person name="Cucini C."/>
            <person name="Boschi S."/>
            <person name="Funari R."/>
            <person name="Cardaioli E."/>
            <person name="Iannotti N."/>
            <person name="Marturano G."/>
            <person name="Paoli F."/>
            <person name="Bruttini M."/>
            <person name="Carapelli A."/>
            <person name="Frati F."/>
            <person name="Nardi F."/>
        </authorList>
    </citation>
    <scope>NUCLEOTIDE SEQUENCE [LARGE SCALE GENOMIC DNA]</scope>
    <source>
        <strain evidence="3">DMR45628</strain>
    </source>
</reference>
<evidence type="ECO:0000256" key="2">
    <source>
        <dbReference type="SAM" id="Phobius"/>
    </source>
</evidence>